<proteinExistence type="predicted"/>
<keyword evidence="2" id="KW-0472">Membrane</keyword>
<name>A0A0F7SVK8_PHARH</name>
<keyword evidence="2" id="KW-0812">Transmembrane</keyword>
<keyword evidence="2" id="KW-1133">Transmembrane helix</keyword>
<dbReference type="EMBL" id="LN483166">
    <property type="protein sequence ID" value="CED84585.1"/>
    <property type="molecule type" value="Genomic_DNA"/>
</dbReference>
<protein>
    <submittedName>
        <fullName evidence="3">Uncharacterized protein</fullName>
    </submittedName>
</protein>
<evidence type="ECO:0000256" key="1">
    <source>
        <dbReference type="SAM" id="MobiDB-lite"/>
    </source>
</evidence>
<organism evidence="3">
    <name type="scientific">Phaffia rhodozyma</name>
    <name type="common">Yeast</name>
    <name type="synonym">Xanthophyllomyces dendrorhous</name>
    <dbReference type="NCBI Taxonomy" id="264483"/>
    <lineage>
        <taxon>Eukaryota</taxon>
        <taxon>Fungi</taxon>
        <taxon>Dikarya</taxon>
        <taxon>Basidiomycota</taxon>
        <taxon>Agaricomycotina</taxon>
        <taxon>Tremellomycetes</taxon>
        <taxon>Cystofilobasidiales</taxon>
        <taxon>Mrakiaceae</taxon>
        <taxon>Phaffia</taxon>
    </lineage>
</organism>
<feature type="region of interest" description="Disordered" evidence="1">
    <location>
        <begin position="143"/>
        <end position="174"/>
    </location>
</feature>
<feature type="compositionally biased region" description="Low complexity" evidence="1">
    <location>
        <begin position="150"/>
        <end position="166"/>
    </location>
</feature>
<feature type="region of interest" description="Disordered" evidence="1">
    <location>
        <begin position="212"/>
        <end position="238"/>
    </location>
</feature>
<dbReference type="AlphaFoldDB" id="A0A0F7SVK8"/>
<evidence type="ECO:0000256" key="2">
    <source>
        <dbReference type="SAM" id="Phobius"/>
    </source>
</evidence>
<accession>A0A0F7SVK8</accession>
<feature type="compositionally biased region" description="Basic residues" evidence="1">
    <location>
        <begin position="219"/>
        <end position="231"/>
    </location>
</feature>
<reference evidence="3" key="1">
    <citation type="submission" date="2014-08" db="EMBL/GenBank/DDBJ databases">
        <authorList>
            <person name="Sharma Rahul"/>
            <person name="Thines Marco"/>
        </authorList>
    </citation>
    <scope>NUCLEOTIDE SEQUENCE</scope>
</reference>
<feature type="transmembrane region" description="Helical" evidence="2">
    <location>
        <begin position="71"/>
        <end position="89"/>
    </location>
</feature>
<evidence type="ECO:0000313" key="3">
    <source>
        <dbReference type="EMBL" id="CED84585.1"/>
    </source>
</evidence>
<sequence>MDTIINLISSQLPPAVRPYVSAFTSSDGNDDNEIVGFIKRHLPLVMSLVALYFGAMSMLRTARMAWRTFYFTAKWGLLVAAVSAVYSAFTNGPEVAVAQTQNAFSQVVRAVGPIGSLAAWYFGATSGNLENLKQVAGWALGGQDSTKKTSSPLAGLFSSSSSGRGSKPADASGQETVRSFVDGVAGVVPEGVIEGFMKNSWKGAFDAFVGDAGSNNGKAKAKPKTAKKQTKTGKGWTG</sequence>